<protein>
    <submittedName>
        <fullName evidence="2">Nickel pincer cofactor biosynthesis protein LarB</fullName>
    </submittedName>
</protein>
<keyword evidence="3" id="KW-1185">Reference proteome</keyword>
<accession>A0ABD5Z7M8</accession>
<name>A0ABD5Z7M8_9EURY</name>
<sequence>MREVLEALQAGEMSVQEAEAALAGYATTESGRFDAARETRRGVPEAILGDGKTPDEIADLAATAVETTGRALVTRADDADVAAVREHLSVEHPDATVTHHERSGVVVVHAPDFEPPDIDASVAVVSAGTSDAVPVGEAATVAAEMGADVQRVEDVGVANIDRMLDRVEDVREADVVIVAAGREGALPTVVAGLVAAPVIGLPVGTGYGFGGEGEAALTGLLQSCTVLSVVNIDAGFVAGAQAGLVARAVAGVAGE</sequence>
<comment type="caution">
    <text evidence="2">The sequence shown here is derived from an EMBL/GenBank/DDBJ whole genome shotgun (WGS) entry which is preliminary data.</text>
</comment>
<dbReference type="AlphaFoldDB" id="A0ABD5Z7M8"/>
<dbReference type="NCBIfam" id="NF033503">
    <property type="entry name" value="LarB"/>
    <property type="match status" value="1"/>
</dbReference>
<dbReference type="InterPro" id="IPR039476">
    <property type="entry name" value="P2CMN_synthase_LarB"/>
</dbReference>
<organism evidence="2 3">
    <name type="scientific">Halospeciosus flavus</name>
    <dbReference type="NCBI Taxonomy" id="3032283"/>
    <lineage>
        <taxon>Archaea</taxon>
        <taxon>Methanobacteriati</taxon>
        <taxon>Methanobacteriota</taxon>
        <taxon>Stenosarchaea group</taxon>
        <taxon>Halobacteria</taxon>
        <taxon>Halobacteriales</taxon>
        <taxon>Halobacteriaceae</taxon>
        <taxon>Halospeciosus</taxon>
    </lineage>
</organism>
<reference evidence="2 3" key="1">
    <citation type="journal article" date="2019" name="Int. J. Syst. Evol. Microbiol.">
        <title>The Global Catalogue of Microorganisms (GCM) 10K type strain sequencing project: providing services to taxonomists for standard genome sequencing and annotation.</title>
        <authorList>
            <consortium name="The Broad Institute Genomics Platform"/>
            <consortium name="The Broad Institute Genome Sequencing Center for Infectious Disease"/>
            <person name="Wu L."/>
            <person name="Ma J."/>
        </authorList>
    </citation>
    <scope>NUCLEOTIDE SEQUENCE [LARGE SCALE GENOMIC DNA]</scope>
    <source>
        <strain evidence="2 3">XZGYJ-43</strain>
    </source>
</reference>
<evidence type="ECO:0000313" key="3">
    <source>
        <dbReference type="Proteomes" id="UP001596447"/>
    </source>
</evidence>
<dbReference type="InterPro" id="IPR000031">
    <property type="entry name" value="PurE_dom"/>
</dbReference>
<dbReference type="SMART" id="SM01001">
    <property type="entry name" value="AIRC"/>
    <property type="match status" value="1"/>
</dbReference>
<dbReference type="PANTHER" id="PTHR43064:SF1">
    <property type="entry name" value="SLL1489 PROTEIN"/>
    <property type="match status" value="1"/>
</dbReference>
<feature type="domain" description="PurE" evidence="1">
    <location>
        <begin position="120"/>
        <end position="251"/>
    </location>
</feature>
<evidence type="ECO:0000313" key="2">
    <source>
        <dbReference type="EMBL" id="MFC7201152.1"/>
    </source>
</evidence>
<dbReference type="Pfam" id="PF00731">
    <property type="entry name" value="AIRC"/>
    <property type="match status" value="1"/>
</dbReference>
<dbReference type="Proteomes" id="UP001596447">
    <property type="component" value="Unassembled WGS sequence"/>
</dbReference>
<dbReference type="PANTHER" id="PTHR43064">
    <property type="entry name" value="PHOSPHORIBOSYLAMINOIMIDAZOLE CARBOXYLASE-RELATED"/>
    <property type="match status" value="1"/>
</dbReference>
<evidence type="ECO:0000259" key="1">
    <source>
        <dbReference type="SMART" id="SM01001"/>
    </source>
</evidence>
<dbReference type="Gene3D" id="3.40.50.1970">
    <property type="match status" value="1"/>
</dbReference>
<gene>
    <name evidence="2" type="primary">larB</name>
    <name evidence="2" type="ORF">ACFQJ9_17350</name>
</gene>
<proteinExistence type="predicted"/>
<dbReference type="EMBL" id="JBHTAR010000011">
    <property type="protein sequence ID" value="MFC7201152.1"/>
    <property type="molecule type" value="Genomic_DNA"/>
</dbReference>
<dbReference type="RefSeq" id="WP_279527910.1">
    <property type="nucleotide sequence ID" value="NZ_CP122312.1"/>
</dbReference>
<dbReference type="SUPFAM" id="SSF52255">
    <property type="entry name" value="N5-CAIR mutase (phosphoribosylaminoimidazole carboxylase, PurE)"/>
    <property type="match status" value="1"/>
</dbReference>